<reference evidence="1" key="1">
    <citation type="submission" date="2020-05" db="EMBL/GenBank/DDBJ databases">
        <title>WGS assembly of Panicum virgatum.</title>
        <authorList>
            <person name="Lovell J.T."/>
            <person name="Jenkins J."/>
            <person name="Shu S."/>
            <person name="Juenger T.E."/>
            <person name="Schmutz J."/>
        </authorList>
    </citation>
    <scope>NUCLEOTIDE SEQUENCE</scope>
    <source>
        <strain evidence="1">AP13</strain>
    </source>
</reference>
<dbReference type="Proteomes" id="UP000823388">
    <property type="component" value="Chromosome 2N"/>
</dbReference>
<keyword evidence="2" id="KW-1185">Reference proteome</keyword>
<dbReference type="AlphaFoldDB" id="A0A8T0VW54"/>
<comment type="caution">
    <text evidence="1">The sequence shown here is derived from an EMBL/GenBank/DDBJ whole genome shotgun (WGS) entry which is preliminary data.</text>
</comment>
<name>A0A8T0VW54_PANVG</name>
<organism evidence="1 2">
    <name type="scientific">Panicum virgatum</name>
    <name type="common">Blackwell switchgrass</name>
    <dbReference type="NCBI Taxonomy" id="38727"/>
    <lineage>
        <taxon>Eukaryota</taxon>
        <taxon>Viridiplantae</taxon>
        <taxon>Streptophyta</taxon>
        <taxon>Embryophyta</taxon>
        <taxon>Tracheophyta</taxon>
        <taxon>Spermatophyta</taxon>
        <taxon>Magnoliopsida</taxon>
        <taxon>Liliopsida</taxon>
        <taxon>Poales</taxon>
        <taxon>Poaceae</taxon>
        <taxon>PACMAD clade</taxon>
        <taxon>Panicoideae</taxon>
        <taxon>Panicodae</taxon>
        <taxon>Paniceae</taxon>
        <taxon>Panicinae</taxon>
        <taxon>Panicum</taxon>
        <taxon>Panicum sect. Hiantes</taxon>
    </lineage>
</organism>
<accession>A0A8T0VW54</accession>
<evidence type="ECO:0000313" key="2">
    <source>
        <dbReference type="Proteomes" id="UP000823388"/>
    </source>
</evidence>
<proteinExistence type="predicted"/>
<evidence type="ECO:0000313" key="1">
    <source>
        <dbReference type="EMBL" id="KAG2639125.1"/>
    </source>
</evidence>
<protein>
    <submittedName>
        <fullName evidence="1">Uncharacterized protein</fullName>
    </submittedName>
</protein>
<dbReference type="EMBL" id="CM029040">
    <property type="protein sequence ID" value="KAG2639125.1"/>
    <property type="molecule type" value="Genomic_DNA"/>
</dbReference>
<sequence>MRAMRLLQLHPVTAYNLRKWTHHSKHDQIFKKEKLPSTICRQCSLLAIFRLNLRNYPGPSWHGPIGPSYRPRNKVGRDDTGTEYMNYRGSKGWSWRLEWYERKILLAGWWLETNAGAV</sequence>
<gene>
    <name evidence="1" type="ORF">PVAP13_2NG634201</name>
</gene>